<evidence type="ECO:0000313" key="9">
    <source>
        <dbReference type="Proteomes" id="UP000073200"/>
    </source>
</evidence>
<dbReference type="SUPFAM" id="SSF46565">
    <property type="entry name" value="Chaperone J-domain"/>
    <property type="match status" value="1"/>
</dbReference>
<dbReference type="Proteomes" id="UP000305768">
    <property type="component" value="Unassembled WGS sequence"/>
</dbReference>
<feature type="coiled-coil region" evidence="3">
    <location>
        <begin position="432"/>
        <end position="487"/>
    </location>
</feature>
<dbReference type="Gene3D" id="1.25.40.10">
    <property type="entry name" value="Tetratricopeptide repeat domain"/>
    <property type="match status" value="1"/>
</dbReference>
<evidence type="ECO:0000313" key="6">
    <source>
        <dbReference type="EMBL" id="CYX81850.1"/>
    </source>
</evidence>
<protein>
    <submittedName>
        <fullName evidence="5">Uncharacterized protein conserved in bacteria with the myosin-like domain</fullName>
    </submittedName>
</protein>
<dbReference type="InterPro" id="IPR019734">
    <property type="entry name" value="TPR_rpt"/>
</dbReference>
<dbReference type="Proteomes" id="UP000073200">
    <property type="component" value="Unassembled WGS sequence"/>
</dbReference>
<feature type="transmembrane region" description="Helical" evidence="4">
    <location>
        <begin position="407"/>
        <end position="427"/>
    </location>
</feature>
<evidence type="ECO:0000256" key="3">
    <source>
        <dbReference type="SAM" id="Coils"/>
    </source>
</evidence>
<dbReference type="InterPro" id="IPR036869">
    <property type="entry name" value="J_dom_sf"/>
</dbReference>
<dbReference type="EMBL" id="SSXP01000017">
    <property type="protein sequence ID" value="TII05779.1"/>
    <property type="molecule type" value="Genomic_DNA"/>
</dbReference>
<gene>
    <name evidence="5" type="ORF">ERS132421_01190</name>
    <name evidence="6" type="ORF">ERS132521_01905</name>
    <name evidence="7" type="ORF">FAJ34_09900</name>
</gene>
<dbReference type="SUPFAM" id="SSF48452">
    <property type="entry name" value="TPR-like"/>
    <property type="match status" value="1"/>
</dbReference>
<keyword evidence="4" id="KW-0472">Membrane</keyword>
<keyword evidence="3" id="KW-0175">Coiled coil</keyword>
<sequence length="519" mass="60496">MIDLYKILEIDPSKPITEIREYLDRNKITWENNAHNRGDADSVQKVKFLNEAYNIFSSQTSRDKYDKELQDFLNPPIQSDPREVKCQEYTRKAEDYIKSKEFDLAEKAINQALSYREDDNIKLLKMAAHIYDCLNNTGQALNYINEAIVIDSQDQQNYKLKLVILLHDFDIAKQTKFIDKDNLNKKTEAIRQYILEGFIRGMNPQSDKEYLDTCNFILKSVKKTNHGSFFRKSINRHYRDAYRKKSLSVREEEYYRVAVSQFYGSNTGNDLATLQYCKSILKQSPNSQIAREYIERYERRAEEQRLLQKKEEKELLHLMDNRNQLIKKRDQLEKKNSEIQSNIQGLEQSRSQLDSSITEAYGERSKLVEEINGFGIFSYLFIGVVLFIFGVIIIGFMVGMFSLQVSVGQVMFMSITLSGIYTFRNILKILKIPELTKQIDSLSQRLDAKNKKLLILRDDLINNEQSYRQLQQAINNLSEQINSSIMRGNLPIQQTLSWKSNTSKLSGAKNKIKVSSAKQ</sequence>
<evidence type="ECO:0000313" key="5">
    <source>
        <dbReference type="EMBL" id="CYU96220.1"/>
    </source>
</evidence>
<dbReference type="EMBL" id="FILL01000021">
    <property type="protein sequence ID" value="CYX81850.1"/>
    <property type="molecule type" value="Genomic_DNA"/>
</dbReference>
<accession>A0A0Z8GCJ7</accession>
<dbReference type="Proteomes" id="UP000072353">
    <property type="component" value="Unassembled WGS sequence"/>
</dbReference>
<evidence type="ECO:0000256" key="4">
    <source>
        <dbReference type="SAM" id="Phobius"/>
    </source>
</evidence>
<dbReference type="GO" id="GO:0006260">
    <property type="term" value="P:DNA replication"/>
    <property type="evidence" value="ECO:0007669"/>
    <property type="project" value="UniProtKB-KW"/>
</dbReference>
<dbReference type="RefSeq" id="WP_024408641.1">
    <property type="nucleotide sequence ID" value="NZ_CEHP01000051.1"/>
</dbReference>
<dbReference type="InterPro" id="IPR011990">
    <property type="entry name" value="TPR-like_helical_dom_sf"/>
</dbReference>
<organism evidence="5 9">
    <name type="scientific">Streptococcus suis</name>
    <dbReference type="NCBI Taxonomy" id="1307"/>
    <lineage>
        <taxon>Bacteria</taxon>
        <taxon>Bacillati</taxon>
        <taxon>Bacillota</taxon>
        <taxon>Bacilli</taxon>
        <taxon>Lactobacillales</taxon>
        <taxon>Streptococcaceae</taxon>
        <taxon>Streptococcus</taxon>
    </lineage>
</organism>
<dbReference type="AlphaFoldDB" id="A0A0Z8GCJ7"/>
<feature type="transmembrane region" description="Helical" evidence="4">
    <location>
        <begin position="374"/>
        <end position="401"/>
    </location>
</feature>
<keyword evidence="4" id="KW-0812">Transmembrane</keyword>
<dbReference type="Gene3D" id="1.10.287.110">
    <property type="entry name" value="DnaJ domain"/>
    <property type="match status" value="1"/>
</dbReference>
<keyword evidence="2" id="KW-0346">Stress response</keyword>
<evidence type="ECO:0000256" key="2">
    <source>
        <dbReference type="ARBA" id="ARBA00023016"/>
    </source>
</evidence>
<reference evidence="8 9" key="1">
    <citation type="submission" date="2016-02" db="EMBL/GenBank/DDBJ databases">
        <authorList>
            <consortium name="Pathogen Informatics"/>
        </authorList>
    </citation>
    <scope>NUCLEOTIDE SEQUENCE [LARGE SCALE GENOMIC DNA]</scope>
    <source>
        <strain evidence="5 9">LSS59</strain>
        <strain evidence="6 8">SS975</strain>
    </source>
</reference>
<name>A0A0Z8GCJ7_STRSU</name>
<evidence type="ECO:0000313" key="7">
    <source>
        <dbReference type="EMBL" id="TII05779.1"/>
    </source>
</evidence>
<dbReference type="SMART" id="SM00028">
    <property type="entry name" value="TPR"/>
    <property type="match status" value="2"/>
</dbReference>
<proteinExistence type="predicted"/>
<feature type="coiled-coil region" evidence="3">
    <location>
        <begin position="294"/>
        <end position="349"/>
    </location>
</feature>
<keyword evidence="1" id="KW-0235">DNA replication</keyword>
<evidence type="ECO:0000313" key="8">
    <source>
        <dbReference type="Proteomes" id="UP000072353"/>
    </source>
</evidence>
<evidence type="ECO:0000313" key="10">
    <source>
        <dbReference type="Proteomes" id="UP000305768"/>
    </source>
</evidence>
<evidence type="ECO:0000256" key="1">
    <source>
        <dbReference type="ARBA" id="ARBA00022705"/>
    </source>
</evidence>
<dbReference type="EMBL" id="FIHG01000006">
    <property type="protein sequence ID" value="CYU96220.1"/>
    <property type="molecule type" value="Genomic_DNA"/>
</dbReference>
<reference evidence="7 10" key="2">
    <citation type="submission" date="2019-04" db="EMBL/GenBank/DDBJ databases">
        <title>Genome analysis of Streptococcus suis strain WUSS425.</title>
        <authorList>
            <person name="Chen H."/>
            <person name="Gao X."/>
            <person name="Wu Z."/>
        </authorList>
    </citation>
    <scope>NUCLEOTIDE SEQUENCE [LARGE SCALE GENOMIC DNA]</scope>
    <source>
        <strain evidence="7 10">WUSS425</strain>
    </source>
</reference>
<keyword evidence="4" id="KW-1133">Transmembrane helix</keyword>